<accession>A0A0F8ZX05</accession>
<evidence type="ECO:0000313" key="1">
    <source>
        <dbReference type="EMBL" id="KKK98432.1"/>
    </source>
</evidence>
<dbReference type="EMBL" id="LAZR01045620">
    <property type="protein sequence ID" value="KKK98432.1"/>
    <property type="molecule type" value="Genomic_DNA"/>
</dbReference>
<reference evidence="1" key="1">
    <citation type="journal article" date="2015" name="Nature">
        <title>Complex archaea that bridge the gap between prokaryotes and eukaryotes.</title>
        <authorList>
            <person name="Spang A."/>
            <person name="Saw J.H."/>
            <person name="Jorgensen S.L."/>
            <person name="Zaremba-Niedzwiedzka K."/>
            <person name="Martijn J."/>
            <person name="Lind A.E."/>
            <person name="van Eijk R."/>
            <person name="Schleper C."/>
            <person name="Guy L."/>
            <person name="Ettema T.J."/>
        </authorList>
    </citation>
    <scope>NUCLEOTIDE SEQUENCE</scope>
</reference>
<feature type="non-terminal residue" evidence="1">
    <location>
        <position position="331"/>
    </location>
</feature>
<evidence type="ECO:0008006" key="2">
    <source>
        <dbReference type="Google" id="ProtNLM"/>
    </source>
</evidence>
<protein>
    <recommendedName>
        <fullName evidence="2">Polymerase nucleotidyl transferase domain-containing protein</fullName>
    </recommendedName>
</protein>
<organism evidence="1">
    <name type="scientific">marine sediment metagenome</name>
    <dbReference type="NCBI Taxonomy" id="412755"/>
    <lineage>
        <taxon>unclassified sequences</taxon>
        <taxon>metagenomes</taxon>
        <taxon>ecological metagenomes</taxon>
    </lineage>
</organism>
<name>A0A0F8ZX05_9ZZZZ</name>
<gene>
    <name evidence="1" type="ORF">LCGC14_2642820</name>
</gene>
<proteinExistence type="predicted"/>
<dbReference type="AlphaFoldDB" id="A0A0F8ZX05"/>
<comment type="caution">
    <text evidence="1">The sequence shown here is derived from an EMBL/GenBank/DDBJ whole genome shotgun (WGS) entry which is preliminary data.</text>
</comment>
<sequence>MSQQKNLGKIKGIFVRGTPKAVLLRLESGQEIWFPKSRIHSKNDYTLTETAQEFLIEPWILEKNDLPLDGDFFIQKVITRIKKFHKSNLIALYGIGSYFNDDLPPSWDKNDVDLILILKSTDDIPKKSWERRFKSRKIDNYEVFLGYNTIEMYQNKEAFKKTFANYKWALIDIKYEENSTLLFGEDIRDKLPDTNTIKFEYDDILARALYHMEKSLEEKDEIIAKSEFSKAIFKFSFYLCVFFDEDFHFTSIIKIRTKLKSIVQIVKNIQQIIIFLKEAVNVRVKGIISGDFTQLREKFITFIFSLLLKGGLHKKFSIPELNMYFAKFFSG</sequence>